<dbReference type="InterPro" id="IPR001173">
    <property type="entry name" value="Glyco_trans_2-like"/>
</dbReference>
<feature type="domain" description="Glycosyltransferase 2-like" evidence="1">
    <location>
        <begin position="14"/>
        <end position="135"/>
    </location>
</feature>
<dbReference type="RefSeq" id="WP_099325491.1">
    <property type="nucleotide sequence ID" value="NZ_CP049055.1"/>
</dbReference>
<reference evidence="3" key="2">
    <citation type="submission" date="2017-10" db="EMBL/GenBank/DDBJ databases">
        <authorList>
            <person name="Banno H."/>
            <person name="Chua N.-H."/>
        </authorList>
    </citation>
    <scope>NUCLEOTIDE SEQUENCE [LARGE SCALE GENOMIC DNA]</scope>
    <source>
        <strain evidence="3">Kuenenia_mbr1_ru-nijmegen</strain>
    </source>
</reference>
<dbReference type="EMBL" id="LT934425">
    <property type="protein sequence ID" value="SOH04822.1"/>
    <property type="molecule type" value="Genomic_DNA"/>
</dbReference>
<gene>
    <name evidence="2" type="ORF">KsCSTR_47430</name>
    <name evidence="3" type="ORF">KSMBR1_2327</name>
</gene>
<dbReference type="Proteomes" id="UP000501926">
    <property type="component" value="Chromosome"/>
</dbReference>
<dbReference type="KEGG" id="kst:KSMBR1_2327"/>
<protein>
    <recommendedName>
        <fullName evidence="1">Glycosyltransferase 2-like domain-containing protein</fullName>
    </recommendedName>
</protein>
<name>A0A2C9CGI3_KUEST</name>
<dbReference type="InterPro" id="IPR029044">
    <property type="entry name" value="Nucleotide-diphossugar_trans"/>
</dbReference>
<accession>A0A2C9CGI3</accession>
<dbReference type="AlphaFoldDB" id="A0A2C9CGI3"/>
<evidence type="ECO:0000313" key="5">
    <source>
        <dbReference type="Proteomes" id="UP000501926"/>
    </source>
</evidence>
<evidence type="ECO:0000313" key="4">
    <source>
        <dbReference type="Proteomes" id="UP000221734"/>
    </source>
</evidence>
<dbReference type="EMBL" id="CP049055">
    <property type="protein sequence ID" value="QII14120.1"/>
    <property type="molecule type" value="Genomic_DNA"/>
</dbReference>
<dbReference type="Pfam" id="PF00535">
    <property type="entry name" value="Glycos_transf_2"/>
    <property type="match status" value="1"/>
</dbReference>
<reference evidence="4" key="1">
    <citation type="submission" date="2017-10" db="EMBL/GenBank/DDBJ databases">
        <authorList>
            <person name="Frank J."/>
        </authorList>
    </citation>
    <scope>NUCLEOTIDE SEQUENCE [LARGE SCALE GENOMIC DNA]</scope>
</reference>
<sequence length="326" mass="38939">MFEDLLSVKKPKISILTPSLNHGRFLVDTIESILSQSYRNFEHIVFDGGSTDNTIEILKKYPHIRWISEKEDNIVQAFRRGLDMAKGEYVMQCCVSDGYLNKDWFKHCVEILDSDEEVSLVWGLPQYMTEDGYLRNISYVEFFNDHPPQKMDFFPFWLATGFWYPEGNYCVSRRVFDICLPKDDPRDPFIDHLHMGFIYNFNALGYLPYFLPVIANYGRTHEDSRGKRLSNIEMPIMDRYYRYVKDYKNKFLKGSSIHVFKNRVSTILKEVTHAEIRKCRWKILRYRIINSRCVRTDIYTMQKKLRKKIKDKQLLSSIKKFYSTFF</sequence>
<dbReference type="Gene3D" id="3.90.550.10">
    <property type="entry name" value="Spore Coat Polysaccharide Biosynthesis Protein SpsA, Chain A"/>
    <property type="match status" value="1"/>
</dbReference>
<keyword evidence="4" id="KW-1185">Reference proteome</keyword>
<dbReference type="SUPFAM" id="SSF53448">
    <property type="entry name" value="Nucleotide-diphospho-sugar transferases"/>
    <property type="match status" value="1"/>
</dbReference>
<evidence type="ECO:0000313" key="3">
    <source>
        <dbReference type="EMBL" id="SOH04822.1"/>
    </source>
</evidence>
<proteinExistence type="predicted"/>
<evidence type="ECO:0000259" key="1">
    <source>
        <dbReference type="Pfam" id="PF00535"/>
    </source>
</evidence>
<dbReference type="PANTHER" id="PTHR43685">
    <property type="entry name" value="GLYCOSYLTRANSFERASE"/>
    <property type="match status" value="1"/>
</dbReference>
<evidence type="ECO:0000313" key="2">
    <source>
        <dbReference type="EMBL" id="QII14120.1"/>
    </source>
</evidence>
<dbReference type="Proteomes" id="UP000221734">
    <property type="component" value="Chromosome Kuenenia_stuttgartiensis_MBR1"/>
</dbReference>
<dbReference type="PANTHER" id="PTHR43685:SF2">
    <property type="entry name" value="GLYCOSYLTRANSFERASE 2-LIKE DOMAIN-CONTAINING PROTEIN"/>
    <property type="match status" value="1"/>
</dbReference>
<dbReference type="OrthoDB" id="9784574at2"/>
<dbReference type="InterPro" id="IPR050834">
    <property type="entry name" value="Glycosyltransf_2"/>
</dbReference>
<reference evidence="2 5" key="3">
    <citation type="submission" date="2020-02" db="EMBL/GenBank/DDBJ databases">
        <title>Newly sequenced genome of strain CSTR1 showed variability in Candidatus Kuenenia stuttgartiensis genomes.</title>
        <authorList>
            <person name="Ding C."/>
            <person name="Adrian L."/>
        </authorList>
    </citation>
    <scope>NUCLEOTIDE SEQUENCE [LARGE SCALE GENOMIC DNA]</scope>
    <source>
        <strain evidence="2 5">CSTR1</strain>
    </source>
</reference>
<organism evidence="3 4">
    <name type="scientific">Kuenenia stuttgartiensis</name>
    <dbReference type="NCBI Taxonomy" id="174633"/>
    <lineage>
        <taxon>Bacteria</taxon>
        <taxon>Pseudomonadati</taxon>
        <taxon>Planctomycetota</taxon>
        <taxon>Candidatus Brocadiia</taxon>
        <taxon>Candidatus Brocadiales</taxon>
        <taxon>Candidatus Brocadiaceae</taxon>
        <taxon>Candidatus Kuenenia</taxon>
    </lineage>
</organism>